<name>A0AAP9QU73_KLEAE</name>
<dbReference type="AlphaFoldDB" id="A0AAP9QU73"/>
<organism evidence="1 2">
    <name type="scientific">Klebsiella aerogenes</name>
    <name type="common">Enterobacter aerogenes</name>
    <dbReference type="NCBI Taxonomy" id="548"/>
    <lineage>
        <taxon>Bacteria</taxon>
        <taxon>Pseudomonadati</taxon>
        <taxon>Pseudomonadota</taxon>
        <taxon>Gammaproteobacteria</taxon>
        <taxon>Enterobacterales</taxon>
        <taxon>Enterobacteriaceae</taxon>
        <taxon>Klebsiella/Raoultella group</taxon>
        <taxon>Klebsiella</taxon>
    </lineage>
</organism>
<protein>
    <submittedName>
        <fullName evidence="1">Uncharacterized protein</fullName>
    </submittedName>
</protein>
<dbReference type="InterPro" id="IPR058522">
    <property type="entry name" value="DUF8209"/>
</dbReference>
<dbReference type="RefSeq" id="WP_045380871.1">
    <property type="nucleotide sequence ID" value="NZ_CABHFP010000017.1"/>
</dbReference>
<evidence type="ECO:0000313" key="1">
    <source>
        <dbReference type="EMBL" id="QMR38987.1"/>
    </source>
</evidence>
<sequence>MDTTEQVNGTYYYNGKSNLSSHELLFWVFLDTAAIHFGVDDIMTIALIMLGQPIKNTRTKPGGATKGTSILSHELRKVFHNDLKVRLPTLTNQSIRNLRWSYVTNLGAFVGRWIPILGIIYLTGDVIYVSIKATTRYNAIARGDDKLW</sequence>
<dbReference type="Proteomes" id="UP000514462">
    <property type="component" value="Chromosome"/>
</dbReference>
<dbReference type="InterPro" id="IPR058064">
    <property type="entry name" value="STM2901-like"/>
</dbReference>
<gene>
    <name evidence="1" type="ORF">HV331_05560</name>
</gene>
<evidence type="ECO:0000313" key="2">
    <source>
        <dbReference type="Proteomes" id="UP000514462"/>
    </source>
</evidence>
<dbReference type="NCBIfam" id="NF045926">
    <property type="entry name" value="STM2901_fam"/>
    <property type="match status" value="1"/>
</dbReference>
<dbReference type="Pfam" id="PF26636">
    <property type="entry name" value="DUF8209"/>
    <property type="match status" value="1"/>
</dbReference>
<accession>A0AAP9QU73</accession>
<reference evidence="2" key="1">
    <citation type="submission" date="2020-06" db="EMBL/GenBank/DDBJ databases">
        <title>REHAB project genomes.</title>
        <authorList>
            <person name="Shaw L.P."/>
        </authorList>
    </citation>
    <scope>NUCLEOTIDE SEQUENCE [LARGE SCALE GENOMIC DNA]</scope>
    <source>
        <strain evidence="2">RHBSTW-00938</strain>
    </source>
</reference>
<proteinExistence type="predicted"/>
<dbReference type="EMBL" id="CP055904">
    <property type="protein sequence ID" value="QMR38987.1"/>
    <property type="molecule type" value="Genomic_DNA"/>
</dbReference>